<keyword evidence="2" id="KW-0285">Flavoprotein</keyword>
<name>A0A9P6LQ45_9PEZI</name>
<evidence type="ECO:0000259" key="7">
    <source>
        <dbReference type="Pfam" id="PF01494"/>
    </source>
</evidence>
<gene>
    <name evidence="8" type="ORF">CkaCkLH20_02276</name>
</gene>
<dbReference type="GO" id="GO:0071949">
    <property type="term" value="F:FAD binding"/>
    <property type="evidence" value="ECO:0007669"/>
    <property type="project" value="InterPro"/>
</dbReference>
<evidence type="ECO:0000256" key="5">
    <source>
        <dbReference type="ARBA" id="ARBA00023033"/>
    </source>
</evidence>
<keyword evidence="4" id="KW-0560">Oxidoreductase</keyword>
<accession>A0A9P6LQ45</accession>
<dbReference type="SUPFAM" id="SSF51905">
    <property type="entry name" value="FAD/NAD(P)-binding domain"/>
    <property type="match status" value="1"/>
</dbReference>
<reference evidence="8" key="2">
    <citation type="submission" date="2020-11" db="EMBL/GenBank/DDBJ databases">
        <title>Whole genome sequencing of Colletotrichum sp.</title>
        <authorList>
            <person name="Li H."/>
        </authorList>
    </citation>
    <scope>NUCLEOTIDE SEQUENCE</scope>
    <source>
        <strain evidence="8">CkLH20</strain>
    </source>
</reference>
<keyword evidence="9" id="KW-1185">Reference proteome</keyword>
<evidence type="ECO:0000256" key="3">
    <source>
        <dbReference type="ARBA" id="ARBA00022827"/>
    </source>
</evidence>
<protein>
    <submittedName>
        <fullName evidence="8">Salicylate hydroxylase</fullName>
    </submittedName>
</protein>
<evidence type="ECO:0000256" key="1">
    <source>
        <dbReference type="ARBA" id="ARBA00007992"/>
    </source>
</evidence>
<dbReference type="InterPro" id="IPR002938">
    <property type="entry name" value="FAD-bd"/>
</dbReference>
<reference evidence="8" key="1">
    <citation type="submission" date="2020-03" db="EMBL/GenBank/DDBJ databases">
        <authorList>
            <person name="He L."/>
        </authorList>
    </citation>
    <scope>NUCLEOTIDE SEQUENCE</scope>
    <source>
        <strain evidence="8">CkLH20</strain>
    </source>
</reference>
<comment type="caution">
    <text evidence="8">The sequence shown here is derived from an EMBL/GenBank/DDBJ whole genome shotgun (WGS) entry which is preliminary data.</text>
</comment>
<comment type="similarity">
    <text evidence="1">Belongs to the paxM FAD-dependent monooxygenase family.</text>
</comment>
<dbReference type="GO" id="GO:0004497">
    <property type="term" value="F:monooxygenase activity"/>
    <property type="evidence" value="ECO:0007669"/>
    <property type="project" value="UniProtKB-KW"/>
</dbReference>
<dbReference type="InterPro" id="IPR050493">
    <property type="entry name" value="FAD-dep_Monooxygenase_BioMet"/>
</dbReference>
<dbReference type="EMBL" id="JAATWM020000005">
    <property type="protein sequence ID" value="KAF9880322.1"/>
    <property type="molecule type" value="Genomic_DNA"/>
</dbReference>
<dbReference type="GeneID" id="62158069"/>
<dbReference type="Pfam" id="PF01494">
    <property type="entry name" value="FAD_binding_3"/>
    <property type="match status" value="2"/>
</dbReference>
<dbReference type="InterPro" id="IPR036188">
    <property type="entry name" value="FAD/NAD-bd_sf"/>
</dbReference>
<feature type="compositionally biased region" description="Basic and acidic residues" evidence="6">
    <location>
        <begin position="363"/>
        <end position="377"/>
    </location>
</feature>
<dbReference type="OrthoDB" id="16820at2759"/>
<dbReference type="SUPFAM" id="SSF54373">
    <property type="entry name" value="FAD-linked reductases, C-terminal domain"/>
    <property type="match status" value="1"/>
</dbReference>
<dbReference type="PRINTS" id="PR00420">
    <property type="entry name" value="RNGMNOXGNASE"/>
</dbReference>
<evidence type="ECO:0000313" key="9">
    <source>
        <dbReference type="Proteomes" id="UP000781932"/>
    </source>
</evidence>
<evidence type="ECO:0000256" key="6">
    <source>
        <dbReference type="SAM" id="MobiDB-lite"/>
    </source>
</evidence>
<feature type="domain" description="FAD-binding" evidence="7">
    <location>
        <begin position="11"/>
        <end position="99"/>
    </location>
</feature>
<dbReference type="PANTHER" id="PTHR13789:SF306">
    <property type="entry name" value="HYDROXYLASE, PUTATIVE-RELATED"/>
    <property type="match status" value="1"/>
</dbReference>
<dbReference type="RefSeq" id="XP_038749783.1">
    <property type="nucleotide sequence ID" value="XM_038884995.1"/>
</dbReference>
<keyword evidence="5" id="KW-0503">Monooxygenase</keyword>
<keyword evidence="3" id="KW-0274">FAD</keyword>
<dbReference type="Proteomes" id="UP000781932">
    <property type="component" value="Unassembled WGS sequence"/>
</dbReference>
<proteinExistence type="inferred from homology"/>
<feature type="region of interest" description="Disordered" evidence="6">
    <location>
        <begin position="363"/>
        <end position="385"/>
    </location>
</feature>
<dbReference type="Gene3D" id="3.50.50.60">
    <property type="entry name" value="FAD/NAD(P)-binding domain"/>
    <property type="match status" value="1"/>
</dbReference>
<evidence type="ECO:0000256" key="2">
    <source>
        <dbReference type="ARBA" id="ARBA00022630"/>
    </source>
</evidence>
<dbReference type="AlphaFoldDB" id="A0A9P6LQ45"/>
<organism evidence="8 9">
    <name type="scientific">Colletotrichum karsti</name>
    <dbReference type="NCBI Taxonomy" id="1095194"/>
    <lineage>
        <taxon>Eukaryota</taxon>
        <taxon>Fungi</taxon>
        <taxon>Dikarya</taxon>
        <taxon>Ascomycota</taxon>
        <taxon>Pezizomycotina</taxon>
        <taxon>Sordariomycetes</taxon>
        <taxon>Hypocreomycetidae</taxon>
        <taxon>Glomerellales</taxon>
        <taxon>Glomerellaceae</taxon>
        <taxon>Colletotrichum</taxon>
        <taxon>Colletotrichum boninense species complex</taxon>
    </lineage>
</organism>
<sequence>MEEPLKAKVTLDIVIVGAGLGGLATAVALARRGHKVTILEQAAHLSEVGAGIQIPPNSSKLLQRWGVMDVMADQAVRPDSISFRRWKNGEKIGYTDLSETFVEACDLGIAIRLDSRVSGYNSLLPTATLVNGQVVGADLIIAADGVKSVARDSVSGSRSSGPKYTGFAVYRATVNVSKMRQIPEIAWLLEKPGLHVWIGEDRHVMTYTIAAGESFNMVLSHRDDRDPSTWPQKSQMDILQDMRAEFQGWDSQLTKIIELVDQTIKWPLMTGDLLENWVAESSRLVILGDAAHAMLPYMSQGAAMAVEDGAALAVVLSSITTQEQLGLALDVFQQERKRRTSMMQEASMVNAFLWHFKDGPEQRARDAAMRPEVEGRRFSSSPNQWSDPLTQSWAYGYDAEDVMKQRWQERMASKTEE</sequence>
<feature type="domain" description="FAD-binding" evidence="7">
    <location>
        <begin position="134"/>
        <end position="343"/>
    </location>
</feature>
<evidence type="ECO:0000313" key="8">
    <source>
        <dbReference type="EMBL" id="KAF9880322.1"/>
    </source>
</evidence>
<evidence type="ECO:0000256" key="4">
    <source>
        <dbReference type="ARBA" id="ARBA00023002"/>
    </source>
</evidence>
<dbReference type="PANTHER" id="PTHR13789">
    <property type="entry name" value="MONOOXYGENASE"/>
    <property type="match status" value="1"/>
</dbReference>